<reference evidence="2" key="1">
    <citation type="submission" date="2023-07" db="EMBL/GenBank/DDBJ databases">
        <title>Sequencing the genomes of 1000 actinobacteria strains.</title>
        <authorList>
            <person name="Klenk H.-P."/>
        </authorList>
    </citation>
    <scope>NUCLEOTIDE SEQUENCE</scope>
    <source>
        <strain evidence="2">DSM 44707</strain>
    </source>
</reference>
<gene>
    <name evidence="2" type="ORF">J2S41_000376</name>
</gene>
<proteinExistence type="predicted"/>
<dbReference type="RefSeq" id="WP_310362170.1">
    <property type="nucleotide sequence ID" value="NZ_JAVDYB010000001.1"/>
</dbReference>
<evidence type="ECO:0000313" key="3">
    <source>
        <dbReference type="Proteomes" id="UP001183643"/>
    </source>
</evidence>
<protein>
    <submittedName>
        <fullName evidence="2">Uncharacterized protein</fullName>
    </submittedName>
</protein>
<keyword evidence="1" id="KW-1133">Transmembrane helix</keyword>
<feature type="transmembrane region" description="Helical" evidence="1">
    <location>
        <begin position="110"/>
        <end position="127"/>
    </location>
</feature>
<accession>A0AAE4C790</accession>
<feature type="transmembrane region" description="Helical" evidence="1">
    <location>
        <begin position="30"/>
        <end position="49"/>
    </location>
</feature>
<dbReference type="EMBL" id="JAVDYB010000001">
    <property type="protein sequence ID" value="MDR7273598.1"/>
    <property type="molecule type" value="Genomic_DNA"/>
</dbReference>
<feature type="transmembrane region" description="Helical" evidence="1">
    <location>
        <begin position="55"/>
        <end position="77"/>
    </location>
</feature>
<dbReference type="Proteomes" id="UP001183643">
    <property type="component" value="Unassembled WGS sequence"/>
</dbReference>
<comment type="caution">
    <text evidence="2">The sequence shown here is derived from an EMBL/GenBank/DDBJ whole genome shotgun (WGS) entry which is preliminary data.</text>
</comment>
<evidence type="ECO:0000256" key="1">
    <source>
        <dbReference type="SAM" id="Phobius"/>
    </source>
</evidence>
<keyword evidence="3" id="KW-1185">Reference proteome</keyword>
<keyword evidence="1" id="KW-0472">Membrane</keyword>
<sequence>MRGLFGGAKPASIAVVEPPVSQSYTRRARITFLVAVPVLFVAALAVSSPSMSLPWALLVSAAFGLLLGGAGAVLVAVWPVLRVLWWWSLEIATGGVLLGAFSALAHVSHLLVACGVFGAAAVGVVLVRPARRWLSRWAWCVIDRHRLRVFFTALVKATGTQNAGLLPLVLWACPTPAGERVWVWLRPGLDIAALEAKAGRLAVTCWAREARFVKASRRYAALIRVDITQRDPLRFTVPSPLTGLIPATFERPESPVLGPVVGLDLDDIPEPVDEGSSRRR</sequence>
<organism evidence="2 3">
    <name type="scientific">Catenuloplanes atrovinosus</name>
    <dbReference type="NCBI Taxonomy" id="137266"/>
    <lineage>
        <taxon>Bacteria</taxon>
        <taxon>Bacillati</taxon>
        <taxon>Actinomycetota</taxon>
        <taxon>Actinomycetes</taxon>
        <taxon>Micromonosporales</taxon>
        <taxon>Micromonosporaceae</taxon>
        <taxon>Catenuloplanes</taxon>
    </lineage>
</organism>
<evidence type="ECO:0000313" key="2">
    <source>
        <dbReference type="EMBL" id="MDR7273598.1"/>
    </source>
</evidence>
<keyword evidence="1" id="KW-0812">Transmembrane</keyword>
<name>A0AAE4C790_9ACTN</name>
<feature type="transmembrane region" description="Helical" evidence="1">
    <location>
        <begin position="84"/>
        <end position="104"/>
    </location>
</feature>
<dbReference type="AlphaFoldDB" id="A0AAE4C790"/>